<proteinExistence type="predicted"/>
<evidence type="ECO:0000313" key="1">
    <source>
        <dbReference type="EMBL" id="KAH7294756.1"/>
    </source>
</evidence>
<name>A0A8T2RE57_CERRI</name>
<organism evidence="1 2">
    <name type="scientific">Ceratopteris richardii</name>
    <name type="common">Triangle waterfern</name>
    <dbReference type="NCBI Taxonomy" id="49495"/>
    <lineage>
        <taxon>Eukaryota</taxon>
        <taxon>Viridiplantae</taxon>
        <taxon>Streptophyta</taxon>
        <taxon>Embryophyta</taxon>
        <taxon>Tracheophyta</taxon>
        <taxon>Polypodiopsida</taxon>
        <taxon>Polypodiidae</taxon>
        <taxon>Polypodiales</taxon>
        <taxon>Pteridineae</taxon>
        <taxon>Pteridaceae</taxon>
        <taxon>Parkerioideae</taxon>
        <taxon>Ceratopteris</taxon>
    </lineage>
</organism>
<keyword evidence="2" id="KW-1185">Reference proteome</keyword>
<dbReference type="AlphaFoldDB" id="A0A8T2RE57"/>
<accession>A0A8T2RE57</accession>
<comment type="caution">
    <text evidence="1">The sequence shown here is derived from an EMBL/GenBank/DDBJ whole genome shotgun (WGS) entry which is preliminary data.</text>
</comment>
<protein>
    <submittedName>
        <fullName evidence="1">Uncharacterized protein</fullName>
    </submittedName>
</protein>
<dbReference type="EMBL" id="CM035432">
    <property type="protein sequence ID" value="KAH7294756.1"/>
    <property type="molecule type" value="Genomic_DNA"/>
</dbReference>
<gene>
    <name evidence="1" type="ORF">KP509_27G017100</name>
</gene>
<dbReference type="Proteomes" id="UP000825935">
    <property type="component" value="Chromosome 27"/>
</dbReference>
<reference evidence="1 2" key="1">
    <citation type="submission" date="2021-08" db="EMBL/GenBank/DDBJ databases">
        <title>WGS assembly of Ceratopteris richardii.</title>
        <authorList>
            <person name="Marchant D.B."/>
            <person name="Chen G."/>
            <person name="Jenkins J."/>
            <person name="Shu S."/>
            <person name="Leebens-Mack J."/>
            <person name="Grimwood J."/>
            <person name="Schmutz J."/>
            <person name="Soltis P."/>
            <person name="Soltis D."/>
            <person name="Chen Z.-H."/>
        </authorList>
    </citation>
    <scope>NUCLEOTIDE SEQUENCE [LARGE SCALE GENOMIC DNA]</scope>
    <source>
        <strain evidence="1">Whitten #5841</strain>
        <tissue evidence="1">Leaf</tissue>
    </source>
</reference>
<evidence type="ECO:0000313" key="2">
    <source>
        <dbReference type="Proteomes" id="UP000825935"/>
    </source>
</evidence>
<sequence length="120" mass="14142">MLLLPSDKLTQQLYCFSLHWLKELMYPSLKCRSHVYKPIKSLPMDLCNQQLKRPFLALSLGKGFLHSNVNHRIEVLQRLRTFNQITFAIFYLLLKNEKGSLHEGRFTWCILDQCKTSNPC</sequence>